<organism evidence="1 2">
    <name type="scientific">Donghicola mangrovi</name>
    <dbReference type="NCBI Taxonomy" id="2729614"/>
    <lineage>
        <taxon>Bacteria</taxon>
        <taxon>Pseudomonadati</taxon>
        <taxon>Pseudomonadota</taxon>
        <taxon>Alphaproteobacteria</taxon>
        <taxon>Rhodobacterales</taxon>
        <taxon>Roseobacteraceae</taxon>
        <taxon>Donghicola</taxon>
    </lineage>
</organism>
<gene>
    <name evidence="1" type="ORF">HJ536_09125</name>
</gene>
<evidence type="ECO:0000313" key="2">
    <source>
        <dbReference type="Proteomes" id="UP000592216"/>
    </source>
</evidence>
<name>A0A850Q975_9RHOB</name>
<dbReference type="EMBL" id="JABCJE010000003">
    <property type="protein sequence ID" value="NVO23518.1"/>
    <property type="molecule type" value="Genomic_DNA"/>
</dbReference>
<dbReference type="AlphaFoldDB" id="A0A850Q975"/>
<dbReference type="RefSeq" id="WP_177157484.1">
    <property type="nucleotide sequence ID" value="NZ_JABCJE010000003.1"/>
</dbReference>
<protein>
    <submittedName>
        <fullName evidence="1">Uncharacterized protein</fullName>
    </submittedName>
</protein>
<dbReference type="Proteomes" id="UP000592216">
    <property type="component" value="Unassembled WGS sequence"/>
</dbReference>
<reference evidence="1 2" key="1">
    <citation type="submission" date="2020-04" db="EMBL/GenBank/DDBJ databases">
        <title>Donghicola sp., a member of the Rhodobacteraceae family isolated from mangrove forest in Thailand.</title>
        <authorList>
            <person name="Charoenyingcharoen P."/>
            <person name="Yukphan P."/>
        </authorList>
    </citation>
    <scope>NUCLEOTIDE SEQUENCE [LARGE SCALE GENOMIC DNA]</scope>
    <source>
        <strain evidence="1 2">B5-SW-15</strain>
    </source>
</reference>
<evidence type="ECO:0000313" key="1">
    <source>
        <dbReference type="EMBL" id="NVO23518.1"/>
    </source>
</evidence>
<sequence>MTVSYELLKRLDHKAEVLAQYKPAAVREWVVVLTENGKTRELVMPMAPDLRTLARIAPNAVLTEVHMRSKKSQPAGGNPFFAQN</sequence>
<accession>A0A850Q975</accession>
<proteinExistence type="predicted"/>
<comment type="caution">
    <text evidence="1">The sequence shown here is derived from an EMBL/GenBank/DDBJ whole genome shotgun (WGS) entry which is preliminary data.</text>
</comment>